<keyword evidence="2" id="KW-0472">Membrane</keyword>
<feature type="domain" description="Putative auto-transporter adhesin head GIN" evidence="4">
    <location>
        <begin position="453"/>
        <end position="509"/>
    </location>
</feature>
<feature type="transmembrane region" description="Helical" evidence="2">
    <location>
        <begin position="6"/>
        <end position="24"/>
    </location>
</feature>
<dbReference type="InterPro" id="IPR052173">
    <property type="entry name" value="Beta-lactam_resp_regulator"/>
</dbReference>
<dbReference type="CDD" id="cd07341">
    <property type="entry name" value="M56_BlaR1_MecR1_like"/>
    <property type="match status" value="1"/>
</dbReference>
<dbReference type="PANTHER" id="PTHR34978">
    <property type="entry name" value="POSSIBLE SENSOR-TRANSDUCER PROTEIN BLAR"/>
    <property type="match status" value="1"/>
</dbReference>
<feature type="domain" description="Peptidase M56" evidence="3">
    <location>
        <begin position="121"/>
        <end position="311"/>
    </location>
</feature>
<evidence type="ECO:0000313" key="6">
    <source>
        <dbReference type="Proteomes" id="UP000321248"/>
    </source>
</evidence>
<keyword evidence="2" id="KW-0812">Transmembrane</keyword>
<reference evidence="5 6" key="1">
    <citation type="submission" date="2019-08" db="EMBL/GenBank/DDBJ databases">
        <authorList>
            <person name="Karlyshev A.V."/>
        </authorList>
    </citation>
    <scope>NUCLEOTIDE SEQUENCE [LARGE SCALE GENOMIC DNA]</scope>
    <source>
        <strain evidence="5 6">Alg18-2.2</strain>
    </source>
</reference>
<dbReference type="EMBL" id="VRTS01000012">
    <property type="protein sequence ID" value="TXK59626.1"/>
    <property type="molecule type" value="Genomic_DNA"/>
</dbReference>
<sequence>MSTVVFFELAWKSVLLAGVTLLVLRALSGRSAAERSWVAHAGLAALLLLPLIVVGGPRWQVEAPQVVTRALGEAAPTFVPAPASVRQAPGRAAVDAAPVPPAGPSQAVSPQSAVTPPKGGSSATAAMFYLVPVLMLLGALLLAVARLFGLRRRARVVTDPKWVMAMARAQERLGFKRGAALLVSDELSSPVSWGVVQPVIALDPRSAADTRQAEAVIAHELAHLDRLDWSKLLLGRLATAVFWFNPLVWRLARECHQLREEAVDDAVLSADVRGDVYAQVLVQAARYQTHGALLAANGVAPGFKGLKQRVARVLQPTLRRVPASNGFACSCAAAALLLAAPLAALAPVCTTGGAAVAGTPASVTPARHASAGFTEVELQSAGKVRIVPGDAHGYSVVAGDPASAIVEWAMGRLFVSACDDRCEIEVTTPGPLGALSISGRGEILVGNGFPKQGALALALSGSGRIDTRALVADHVVAALDGQGEIITQALSGLVASTSGGGDIVYYGNPRVLASPSTGGEVRRASSDDG</sequence>
<proteinExistence type="predicted"/>
<evidence type="ECO:0000256" key="2">
    <source>
        <dbReference type="SAM" id="Phobius"/>
    </source>
</evidence>
<dbReference type="RefSeq" id="WP_147892531.1">
    <property type="nucleotide sequence ID" value="NZ_VRTS01000012.1"/>
</dbReference>
<organism evidence="5 6">
    <name type="scientific">Alkalisalibacterium limincola</name>
    <dbReference type="NCBI Taxonomy" id="2699169"/>
    <lineage>
        <taxon>Bacteria</taxon>
        <taxon>Pseudomonadati</taxon>
        <taxon>Pseudomonadota</taxon>
        <taxon>Gammaproteobacteria</taxon>
        <taxon>Lysobacterales</taxon>
        <taxon>Lysobacteraceae</taxon>
        <taxon>Alkalisalibacterium</taxon>
    </lineage>
</organism>
<dbReference type="InterPro" id="IPR008756">
    <property type="entry name" value="Peptidase_M56"/>
</dbReference>
<feature type="transmembrane region" description="Helical" evidence="2">
    <location>
        <begin position="36"/>
        <end position="54"/>
    </location>
</feature>
<dbReference type="Pfam" id="PF10988">
    <property type="entry name" value="DUF2807"/>
    <property type="match status" value="1"/>
</dbReference>
<keyword evidence="2" id="KW-1133">Transmembrane helix</keyword>
<comment type="caution">
    <text evidence="5">The sequence shown here is derived from an EMBL/GenBank/DDBJ whole genome shotgun (WGS) entry which is preliminary data.</text>
</comment>
<evidence type="ECO:0008006" key="7">
    <source>
        <dbReference type="Google" id="ProtNLM"/>
    </source>
</evidence>
<evidence type="ECO:0000259" key="3">
    <source>
        <dbReference type="Pfam" id="PF05569"/>
    </source>
</evidence>
<evidence type="ECO:0000256" key="1">
    <source>
        <dbReference type="SAM" id="MobiDB-lite"/>
    </source>
</evidence>
<keyword evidence="6" id="KW-1185">Reference proteome</keyword>
<evidence type="ECO:0000313" key="5">
    <source>
        <dbReference type="EMBL" id="TXK59626.1"/>
    </source>
</evidence>
<dbReference type="Pfam" id="PF05569">
    <property type="entry name" value="Peptidase_M56"/>
    <property type="match status" value="1"/>
</dbReference>
<gene>
    <name evidence="5" type="ORF">FU658_13345</name>
</gene>
<dbReference type="InterPro" id="IPR021255">
    <property type="entry name" value="DUF2807"/>
</dbReference>
<accession>A0A5C8KGX1</accession>
<dbReference type="Proteomes" id="UP000321248">
    <property type="component" value="Unassembled WGS sequence"/>
</dbReference>
<protein>
    <recommendedName>
        <fullName evidence="7">Peptidase M56 domain-containing protein</fullName>
    </recommendedName>
</protein>
<feature type="transmembrane region" description="Helical" evidence="2">
    <location>
        <begin position="126"/>
        <end position="145"/>
    </location>
</feature>
<dbReference type="Gene3D" id="2.160.20.120">
    <property type="match status" value="1"/>
</dbReference>
<dbReference type="AlphaFoldDB" id="A0A5C8KGX1"/>
<evidence type="ECO:0000259" key="4">
    <source>
        <dbReference type="Pfam" id="PF10988"/>
    </source>
</evidence>
<feature type="region of interest" description="Disordered" evidence="1">
    <location>
        <begin position="94"/>
        <end position="116"/>
    </location>
</feature>
<dbReference type="PANTHER" id="PTHR34978:SF3">
    <property type="entry name" value="SLR0241 PROTEIN"/>
    <property type="match status" value="1"/>
</dbReference>
<dbReference type="OrthoDB" id="1628901at2"/>
<name>A0A5C8KGX1_9GAMM</name>